<feature type="transmembrane region" description="Helical" evidence="6">
    <location>
        <begin position="132"/>
        <end position="153"/>
    </location>
</feature>
<feature type="region of interest" description="Disordered" evidence="5">
    <location>
        <begin position="240"/>
        <end position="259"/>
    </location>
</feature>
<evidence type="ECO:0000256" key="3">
    <source>
        <dbReference type="ARBA" id="ARBA00022989"/>
    </source>
</evidence>
<gene>
    <name evidence="7" type="ORF">ACFOW6_12695</name>
</gene>
<feature type="transmembrane region" description="Helical" evidence="6">
    <location>
        <begin position="20"/>
        <end position="46"/>
    </location>
</feature>
<evidence type="ECO:0000256" key="4">
    <source>
        <dbReference type="ARBA" id="ARBA00023136"/>
    </source>
</evidence>
<dbReference type="Proteomes" id="UP001595799">
    <property type="component" value="Unassembled WGS sequence"/>
</dbReference>
<dbReference type="RefSeq" id="WP_382422751.1">
    <property type="nucleotide sequence ID" value="NZ_JBHSCW010000007.1"/>
</dbReference>
<proteinExistence type="predicted"/>
<keyword evidence="4 6" id="KW-0472">Membrane</keyword>
<dbReference type="Pfam" id="PF07264">
    <property type="entry name" value="EI24"/>
    <property type="match status" value="1"/>
</dbReference>
<reference evidence="8" key="1">
    <citation type="journal article" date="2019" name="Int. J. Syst. Evol. Microbiol.">
        <title>The Global Catalogue of Microorganisms (GCM) 10K type strain sequencing project: providing services to taxonomists for standard genome sequencing and annotation.</title>
        <authorList>
            <consortium name="The Broad Institute Genomics Platform"/>
            <consortium name="The Broad Institute Genome Sequencing Center for Infectious Disease"/>
            <person name="Wu L."/>
            <person name="Ma J."/>
        </authorList>
    </citation>
    <scope>NUCLEOTIDE SEQUENCE [LARGE SCALE GENOMIC DNA]</scope>
    <source>
        <strain evidence="8">CECT 8472</strain>
    </source>
</reference>
<organism evidence="7 8">
    <name type="scientific">Fodinicurvata halophila</name>
    <dbReference type="NCBI Taxonomy" id="1419723"/>
    <lineage>
        <taxon>Bacteria</taxon>
        <taxon>Pseudomonadati</taxon>
        <taxon>Pseudomonadota</taxon>
        <taxon>Alphaproteobacteria</taxon>
        <taxon>Rhodospirillales</taxon>
        <taxon>Rhodovibrionaceae</taxon>
        <taxon>Fodinicurvata</taxon>
    </lineage>
</organism>
<keyword evidence="8" id="KW-1185">Reference proteome</keyword>
<evidence type="ECO:0000313" key="7">
    <source>
        <dbReference type="EMBL" id="MFC4352400.1"/>
    </source>
</evidence>
<dbReference type="EMBL" id="JBHSCW010000007">
    <property type="protein sequence ID" value="MFC4352400.1"/>
    <property type="molecule type" value="Genomic_DNA"/>
</dbReference>
<name>A0ABV8UMF7_9PROT</name>
<evidence type="ECO:0000256" key="6">
    <source>
        <dbReference type="SAM" id="Phobius"/>
    </source>
</evidence>
<sequence>MLSDFMKALGILTDPESRRVMRLSFGLTLLTFIVLWISATFGLSAFGEYLYHWADAQGWGEFWLGIIRFLYATAAFSGILIVSFLLFPAVVGLVLSFYLDPICDAVERKHYPELPPAREQPLMEMAGDALRMTLIIILVNLAALPLYLILLFFPPFNALVFYSVNGYLLGREFFEIAAVRRLSSSEAGRLRRRQQGRIFLTGVVIAILLTLPVINIVMPIVAIAFMLHVFERMRRQGGYPPDTRNDARESAFHPEGDRI</sequence>
<evidence type="ECO:0000256" key="2">
    <source>
        <dbReference type="ARBA" id="ARBA00022692"/>
    </source>
</evidence>
<feature type="transmembrane region" description="Helical" evidence="6">
    <location>
        <begin position="66"/>
        <end position="99"/>
    </location>
</feature>
<evidence type="ECO:0000313" key="8">
    <source>
        <dbReference type="Proteomes" id="UP001595799"/>
    </source>
</evidence>
<keyword evidence="2 6" id="KW-0812">Transmembrane</keyword>
<evidence type="ECO:0000256" key="1">
    <source>
        <dbReference type="ARBA" id="ARBA00004141"/>
    </source>
</evidence>
<evidence type="ECO:0000256" key="5">
    <source>
        <dbReference type="SAM" id="MobiDB-lite"/>
    </source>
</evidence>
<feature type="transmembrane region" description="Helical" evidence="6">
    <location>
        <begin position="198"/>
        <end position="230"/>
    </location>
</feature>
<keyword evidence="3 6" id="KW-1133">Transmembrane helix</keyword>
<dbReference type="InterPro" id="IPR059112">
    <property type="entry name" value="CysZ/EI24"/>
</dbReference>
<accession>A0ABV8UMF7</accession>
<comment type="caution">
    <text evidence="7">The sequence shown here is derived from an EMBL/GenBank/DDBJ whole genome shotgun (WGS) entry which is preliminary data.</text>
</comment>
<feature type="compositionally biased region" description="Basic and acidic residues" evidence="5">
    <location>
        <begin position="243"/>
        <end position="259"/>
    </location>
</feature>
<protein>
    <submittedName>
        <fullName evidence="7">EI24 domain-containing protein</fullName>
    </submittedName>
</protein>
<comment type="subcellular location">
    <subcellularLocation>
        <location evidence="1">Membrane</location>
        <topology evidence="1">Multi-pass membrane protein</topology>
    </subcellularLocation>
</comment>